<organism evidence="1">
    <name type="scientific">anaerobic digester metagenome</name>
    <dbReference type="NCBI Taxonomy" id="1263854"/>
    <lineage>
        <taxon>unclassified sequences</taxon>
        <taxon>metagenomes</taxon>
        <taxon>ecological metagenomes</taxon>
    </lineage>
</organism>
<dbReference type="EMBL" id="CAADRN010000069">
    <property type="protein sequence ID" value="VFU12247.1"/>
    <property type="molecule type" value="Genomic_DNA"/>
</dbReference>
<name>A0A485LX17_9ZZZZ</name>
<sequence>MALEQKGRRHHEGALTPKAVAARHVAGLVNFDITQTSKVFNNYSLVFNKHALIPLLAYF</sequence>
<accession>A0A485LX17</accession>
<reference evidence="1" key="1">
    <citation type="submission" date="2019-03" db="EMBL/GenBank/DDBJ databases">
        <authorList>
            <person name="Hao L."/>
        </authorList>
    </citation>
    <scope>NUCLEOTIDE SEQUENCE</scope>
</reference>
<gene>
    <name evidence="1" type="ORF">SCFA_1600003</name>
</gene>
<evidence type="ECO:0000313" key="1">
    <source>
        <dbReference type="EMBL" id="VFU12247.1"/>
    </source>
</evidence>
<protein>
    <submittedName>
        <fullName evidence="1">Uncharacterized protein</fullName>
    </submittedName>
</protein>
<proteinExistence type="predicted"/>
<dbReference type="AlphaFoldDB" id="A0A485LX17"/>